<dbReference type="EMBL" id="JACSPQ010000002">
    <property type="protein sequence ID" value="MBD8001711.1"/>
    <property type="molecule type" value="Genomic_DNA"/>
</dbReference>
<protein>
    <submittedName>
        <fullName evidence="2">N-acetyltransferase</fullName>
    </submittedName>
</protein>
<dbReference type="RefSeq" id="WP_191709879.1">
    <property type="nucleotide sequence ID" value="NZ_JACSPQ010000002.1"/>
</dbReference>
<dbReference type="CDD" id="cd04301">
    <property type="entry name" value="NAT_SF"/>
    <property type="match status" value="1"/>
</dbReference>
<dbReference type="SUPFAM" id="SSF55729">
    <property type="entry name" value="Acyl-CoA N-acyltransferases (Nat)"/>
    <property type="match status" value="1"/>
</dbReference>
<organism evidence="2 3">
    <name type="scientific">Phocaeicola faecium</name>
    <dbReference type="NCBI Taxonomy" id="2762213"/>
    <lineage>
        <taxon>Bacteria</taxon>
        <taxon>Pseudomonadati</taxon>
        <taxon>Bacteroidota</taxon>
        <taxon>Bacteroidia</taxon>
        <taxon>Bacteroidales</taxon>
        <taxon>Bacteroidaceae</taxon>
        <taxon>Phocaeicola</taxon>
    </lineage>
</organism>
<dbReference type="PROSITE" id="PS51186">
    <property type="entry name" value="GNAT"/>
    <property type="match status" value="1"/>
</dbReference>
<sequence>MNDSILIRQETEKDFGQVEEVVRLAFGNMPESDHTEHILVERLRQSDAYIPELSLVAETGDKKIVGHVLLSKVTIVSANGTHTVLSVAPLSVLPEFQRRGIGGMLLREAHQRAAALGYGGVLLLGHEDYYPRFGYKKASAFGIKFPFDALDACCMAMELKANGLNGISGMVHYPDAFGLN</sequence>
<feature type="domain" description="N-acetyltransferase" evidence="1">
    <location>
        <begin position="5"/>
        <end position="160"/>
    </location>
</feature>
<accession>A0ABR8VAC0</accession>
<evidence type="ECO:0000259" key="1">
    <source>
        <dbReference type="PROSITE" id="PS51186"/>
    </source>
</evidence>
<evidence type="ECO:0000313" key="3">
    <source>
        <dbReference type="Proteomes" id="UP000616346"/>
    </source>
</evidence>
<dbReference type="PANTHER" id="PTHR43617:SF2">
    <property type="entry name" value="UPF0039 PROTEIN SLL0451"/>
    <property type="match status" value="1"/>
</dbReference>
<dbReference type="PANTHER" id="PTHR43617">
    <property type="entry name" value="L-AMINO ACID N-ACETYLTRANSFERASE"/>
    <property type="match status" value="1"/>
</dbReference>
<dbReference type="Gene3D" id="3.40.630.30">
    <property type="match status" value="1"/>
</dbReference>
<dbReference type="Proteomes" id="UP000616346">
    <property type="component" value="Unassembled WGS sequence"/>
</dbReference>
<dbReference type="Pfam" id="PF13527">
    <property type="entry name" value="Acetyltransf_9"/>
    <property type="match status" value="1"/>
</dbReference>
<keyword evidence="3" id="KW-1185">Reference proteome</keyword>
<dbReference type="InterPro" id="IPR000182">
    <property type="entry name" value="GNAT_dom"/>
</dbReference>
<comment type="caution">
    <text evidence="2">The sequence shown here is derived from an EMBL/GenBank/DDBJ whole genome shotgun (WGS) entry which is preliminary data.</text>
</comment>
<dbReference type="InterPro" id="IPR050276">
    <property type="entry name" value="MshD_Acetyltransferase"/>
</dbReference>
<gene>
    <name evidence="2" type="ORF">H9626_05690</name>
</gene>
<name>A0ABR8VAC0_9BACT</name>
<dbReference type="InterPro" id="IPR016181">
    <property type="entry name" value="Acyl_CoA_acyltransferase"/>
</dbReference>
<evidence type="ECO:0000313" key="2">
    <source>
        <dbReference type="EMBL" id="MBD8001711.1"/>
    </source>
</evidence>
<proteinExistence type="predicted"/>
<reference evidence="2 3" key="1">
    <citation type="submission" date="2020-08" db="EMBL/GenBank/DDBJ databases">
        <title>A Genomic Blueprint of the Chicken Gut Microbiome.</title>
        <authorList>
            <person name="Gilroy R."/>
            <person name="Ravi A."/>
            <person name="Getino M."/>
            <person name="Pursley I."/>
            <person name="Horton D.L."/>
            <person name="Alikhan N.-F."/>
            <person name="Baker D."/>
            <person name="Gharbi K."/>
            <person name="Hall N."/>
            <person name="Watson M."/>
            <person name="Adriaenssens E.M."/>
            <person name="Foster-Nyarko E."/>
            <person name="Jarju S."/>
            <person name="Secka A."/>
            <person name="Antonio M."/>
            <person name="Oren A."/>
            <person name="Chaudhuri R."/>
            <person name="La Ragione R.M."/>
            <person name="Hildebrand F."/>
            <person name="Pallen M.J."/>
        </authorList>
    </citation>
    <scope>NUCLEOTIDE SEQUENCE [LARGE SCALE GENOMIC DNA]</scope>
    <source>
        <strain evidence="2 3">Sa1YUN3</strain>
    </source>
</reference>